<dbReference type="PANTHER" id="PTHR34975">
    <property type="entry name" value="SPORE GERMINATION PROTEIN A2"/>
    <property type="match status" value="1"/>
</dbReference>
<dbReference type="InterPro" id="IPR004761">
    <property type="entry name" value="Spore_GerAB"/>
</dbReference>
<gene>
    <name evidence="9" type="ORF">ACFSUL_06430</name>
</gene>
<evidence type="ECO:0000256" key="5">
    <source>
        <dbReference type="ARBA" id="ARBA00022692"/>
    </source>
</evidence>
<feature type="transmembrane region" description="Helical" evidence="8">
    <location>
        <begin position="190"/>
        <end position="208"/>
    </location>
</feature>
<comment type="caution">
    <text evidence="9">The sequence shown here is derived from an EMBL/GenBank/DDBJ whole genome shotgun (WGS) entry which is preliminary data.</text>
</comment>
<comment type="subcellular location">
    <subcellularLocation>
        <location evidence="1">Membrane</location>
        <topology evidence="1">Multi-pass membrane protein</topology>
    </subcellularLocation>
</comment>
<keyword evidence="10" id="KW-1185">Reference proteome</keyword>
<evidence type="ECO:0000256" key="7">
    <source>
        <dbReference type="ARBA" id="ARBA00023136"/>
    </source>
</evidence>
<dbReference type="EMBL" id="JBHUMF010000015">
    <property type="protein sequence ID" value="MFD2680387.1"/>
    <property type="molecule type" value="Genomic_DNA"/>
</dbReference>
<feature type="transmembrane region" description="Helical" evidence="8">
    <location>
        <begin position="148"/>
        <end position="170"/>
    </location>
</feature>
<evidence type="ECO:0000313" key="10">
    <source>
        <dbReference type="Proteomes" id="UP001597506"/>
    </source>
</evidence>
<feature type="transmembrane region" description="Helical" evidence="8">
    <location>
        <begin position="114"/>
        <end position="136"/>
    </location>
</feature>
<reference evidence="10" key="1">
    <citation type="journal article" date="2019" name="Int. J. Syst. Evol. Microbiol.">
        <title>The Global Catalogue of Microorganisms (GCM) 10K type strain sequencing project: providing services to taxonomists for standard genome sequencing and annotation.</title>
        <authorList>
            <consortium name="The Broad Institute Genomics Platform"/>
            <consortium name="The Broad Institute Genome Sequencing Center for Infectious Disease"/>
            <person name="Wu L."/>
            <person name="Ma J."/>
        </authorList>
    </citation>
    <scope>NUCLEOTIDE SEQUENCE [LARGE SCALE GENOMIC DNA]</scope>
    <source>
        <strain evidence="10">KCTC 3913</strain>
    </source>
</reference>
<feature type="transmembrane region" description="Helical" evidence="8">
    <location>
        <begin position="84"/>
        <end position="102"/>
    </location>
</feature>
<protein>
    <submittedName>
        <fullName evidence="9">Endospore germination permease</fullName>
    </submittedName>
</protein>
<sequence>MKVNEKSKFGMRELIAIIYIVIGSKFTDMTPTMLFQTGENASWMIPIISILIMTIPLWFLYQLLKNYRDKNLVEIARRVVGSKLGFFIGVVLFVTALVSTIIDTRSYTEIIGTLYYPSSPIIALYFIYLVGAYLVAIKGISGISRVSWSIFPYVLFSVLLLIFFTFKEFVFFRTLPILGPGPEPILKESIIKVSIFAELIFFGMLYPFIKNEQSYKKGTIFGAGLSVICISCFIFLYSALFDFPTVQRVSFPFHEMARYASVGDYITNTETFYLTFWLLASIVKYSIYLYITILIFSATFKIKNQKKLFPLFSLFIFFVGLLPKNTPIIMHYREMLLHTASLLIPIIPVLLWIIAKWRGEFKR</sequence>
<comment type="similarity">
    <text evidence="2">Belongs to the amino acid-polyamine-organocation (APC) superfamily. Spore germination protein (SGP) (TC 2.A.3.9) family.</text>
</comment>
<dbReference type="PANTHER" id="PTHR34975:SF2">
    <property type="entry name" value="SPORE GERMINATION PROTEIN A2"/>
    <property type="match status" value="1"/>
</dbReference>
<feature type="transmembrane region" description="Helical" evidence="8">
    <location>
        <begin position="220"/>
        <end position="240"/>
    </location>
</feature>
<keyword evidence="4" id="KW-0309">Germination</keyword>
<keyword evidence="6 8" id="KW-1133">Transmembrane helix</keyword>
<dbReference type="Proteomes" id="UP001597506">
    <property type="component" value="Unassembled WGS sequence"/>
</dbReference>
<evidence type="ECO:0000256" key="6">
    <source>
        <dbReference type="ARBA" id="ARBA00022989"/>
    </source>
</evidence>
<feature type="transmembrane region" description="Helical" evidence="8">
    <location>
        <begin position="43"/>
        <end position="64"/>
    </location>
</feature>
<keyword evidence="3" id="KW-0813">Transport</keyword>
<evidence type="ECO:0000256" key="1">
    <source>
        <dbReference type="ARBA" id="ARBA00004141"/>
    </source>
</evidence>
<evidence type="ECO:0000256" key="3">
    <source>
        <dbReference type="ARBA" id="ARBA00022448"/>
    </source>
</evidence>
<feature type="transmembrane region" description="Helical" evidence="8">
    <location>
        <begin position="274"/>
        <end position="296"/>
    </location>
</feature>
<dbReference type="Pfam" id="PF03845">
    <property type="entry name" value="Spore_permease"/>
    <property type="match status" value="1"/>
</dbReference>
<evidence type="ECO:0000256" key="2">
    <source>
        <dbReference type="ARBA" id="ARBA00007998"/>
    </source>
</evidence>
<feature type="transmembrane region" description="Helical" evidence="8">
    <location>
        <begin position="308"/>
        <end position="323"/>
    </location>
</feature>
<name>A0ABW5RPK3_9BACI</name>
<proteinExistence type="inferred from homology"/>
<dbReference type="NCBIfam" id="TIGR00912">
    <property type="entry name" value="2A0309"/>
    <property type="match status" value="1"/>
</dbReference>
<organism evidence="9 10">
    <name type="scientific">Bacillus seohaeanensis</name>
    <dbReference type="NCBI Taxonomy" id="284580"/>
    <lineage>
        <taxon>Bacteria</taxon>
        <taxon>Bacillati</taxon>
        <taxon>Bacillota</taxon>
        <taxon>Bacilli</taxon>
        <taxon>Bacillales</taxon>
        <taxon>Bacillaceae</taxon>
        <taxon>Bacillus</taxon>
    </lineage>
</organism>
<evidence type="ECO:0000256" key="4">
    <source>
        <dbReference type="ARBA" id="ARBA00022544"/>
    </source>
</evidence>
<keyword evidence="5 8" id="KW-0812">Transmembrane</keyword>
<evidence type="ECO:0000313" key="9">
    <source>
        <dbReference type="EMBL" id="MFD2680387.1"/>
    </source>
</evidence>
<feature type="transmembrane region" description="Helical" evidence="8">
    <location>
        <begin position="335"/>
        <end position="355"/>
    </location>
</feature>
<keyword evidence="7 8" id="KW-0472">Membrane</keyword>
<dbReference type="RefSeq" id="WP_377933751.1">
    <property type="nucleotide sequence ID" value="NZ_JBHUMF010000015.1"/>
</dbReference>
<accession>A0ABW5RPK3</accession>
<evidence type="ECO:0000256" key="8">
    <source>
        <dbReference type="SAM" id="Phobius"/>
    </source>
</evidence>